<feature type="signal peptide" evidence="2">
    <location>
        <begin position="1"/>
        <end position="23"/>
    </location>
</feature>
<feature type="chain" id="PRO_5046042433" description="Secreted protein" evidence="2">
    <location>
        <begin position="24"/>
        <end position="78"/>
    </location>
</feature>
<gene>
    <name evidence="3" type="ORF">NDI37_21235</name>
</gene>
<dbReference type="RefSeq" id="WP_199294813.1">
    <property type="nucleotide sequence ID" value="NZ_JAMPKK010000056.1"/>
</dbReference>
<dbReference type="Proteomes" id="UP001442494">
    <property type="component" value="Unassembled WGS sequence"/>
</dbReference>
<evidence type="ECO:0000313" key="4">
    <source>
        <dbReference type="Proteomes" id="UP001442494"/>
    </source>
</evidence>
<name>A0ABV0JU42_9CYAN</name>
<evidence type="ECO:0000313" key="3">
    <source>
        <dbReference type="EMBL" id="MEP0866980.1"/>
    </source>
</evidence>
<keyword evidence="4" id="KW-1185">Reference proteome</keyword>
<protein>
    <recommendedName>
        <fullName evidence="5">Secreted protein</fullName>
    </recommendedName>
</protein>
<evidence type="ECO:0000256" key="1">
    <source>
        <dbReference type="SAM" id="Phobius"/>
    </source>
</evidence>
<evidence type="ECO:0008006" key="5">
    <source>
        <dbReference type="Google" id="ProtNLM"/>
    </source>
</evidence>
<sequence length="78" mass="8110">MKVKSSVAAIASTALVASGILFASASEAQPCGLKSAYYRQEYQQPGWLNTPMAAAITLPGIALAAALYLGGRSYQSRT</sequence>
<proteinExistence type="predicted"/>
<keyword evidence="2" id="KW-0732">Signal</keyword>
<organism evidence="3 4">
    <name type="scientific">Funiculus sociatus GB2-A5</name>
    <dbReference type="NCBI Taxonomy" id="2933946"/>
    <lineage>
        <taxon>Bacteria</taxon>
        <taxon>Bacillati</taxon>
        <taxon>Cyanobacteriota</taxon>
        <taxon>Cyanophyceae</taxon>
        <taxon>Coleofasciculales</taxon>
        <taxon>Coleofasciculaceae</taxon>
        <taxon>Funiculus</taxon>
    </lineage>
</organism>
<evidence type="ECO:0000256" key="2">
    <source>
        <dbReference type="SAM" id="SignalP"/>
    </source>
</evidence>
<dbReference type="EMBL" id="JAMPKK010000056">
    <property type="protein sequence ID" value="MEP0866980.1"/>
    <property type="molecule type" value="Genomic_DNA"/>
</dbReference>
<keyword evidence="1" id="KW-1133">Transmembrane helix</keyword>
<keyword evidence="1" id="KW-0472">Membrane</keyword>
<keyword evidence="1" id="KW-0812">Transmembrane</keyword>
<accession>A0ABV0JU42</accession>
<reference evidence="3 4" key="1">
    <citation type="submission" date="2022-04" db="EMBL/GenBank/DDBJ databases">
        <title>Positive selection, recombination, and allopatry shape intraspecific diversity of widespread and dominant cyanobacteria.</title>
        <authorList>
            <person name="Wei J."/>
            <person name="Shu W."/>
            <person name="Hu C."/>
        </authorList>
    </citation>
    <scope>NUCLEOTIDE SEQUENCE [LARGE SCALE GENOMIC DNA]</scope>
    <source>
        <strain evidence="3 4">GB2-A5</strain>
    </source>
</reference>
<comment type="caution">
    <text evidence="3">The sequence shown here is derived from an EMBL/GenBank/DDBJ whole genome shotgun (WGS) entry which is preliminary data.</text>
</comment>
<feature type="transmembrane region" description="Helical" evidence="1">
    <location>
        <begin position="52"/>
        <end position="70"/>
    </location>
</feature>